<comment type="similarity">
    <text evidence="13">Belongs to the RING-type zinc finger family. ATL subfamily.</text>
</comment>
<dbReference type="GO" id="GO:0061630">
    <property type="term" value="F:ubiquitin protein ligase activity"/>
    <property type="evidence" value="ECO:0007669"/>
    <property type="project" value="UniProtKB-EC"/>
</dbReference>
<dbReference type="PANTHER" id="PTHR45768:SF16">
    <property type="entry name" value="E3 UBIQUITIN-PROTEIN LIGASE ATL4"/>
    <property type="match status" value="1"/>
</dbReference>
<evidence type="ECO:0000256" key="14">
    <source>
        <dbReference type="SAM" id="MobiDB-lite"/>
    </source>
</evidence>
<dbReference type="GO" id="GO:0008270">
    <property type="term" value="F:zinc ion binding"/>
    <property type="evidence" value="ECO:0007669"/>
    <property type="project" value="UniProtKB-KW"/>
</dbReference>
<dbReference type="EC" id="2.3.2.27" evidence="4"/>
<gene>
    <name evidence="16" type="ORF">SO802_008439</name>
</gene>
<evidence type="ECO:0000256" key="12">
    <source>
        <dbReference type="ARBA" id="ARBA00023136"/>
    </source>
</evidence>
<keyword evidence="9" id="KW-0833">Ubl conjugation pathway</keyword>
<evidence type="ECO:0000256" key="7">
    <source>
        <dbReference type="ARBA" id="ARBA00022723"/>
    </source>
</evidence>
<keyword evidence="11 15" id="KW-1133">Transmembrane helix</keyword>
<keyword evidence="12 15" id="KW-0472">Membrane</keyword>
<evidence type="ECO:0000256" key="5">
    <source>
        <dbReference type="ARBA" id="ARBA00022679"/>
    </source>
</evidence>
<dbReference type="SUPFAM" id="SSF57850">
    <property type="entry name" value="RING/U-box"/>
    <property type="match status" value="1"/>
</dbReference>
<keyword evidence="7" id="KW-0479">Metal-binding</keyword>
<name>A0AAW2D8L5_9ROSI</name>
<keyword evidence="17" id="KW-1185">Reference proteome</keyword>
<evidence type="ECO:0000256" key="3">
    <source>
        <dbReference type="ARBA" id="ARBA00004906"/>
    </source>
</evidence>
<dbReference type="PANTHER" id="PTHR45768">
    <property type="entry name" value="E3 UBIQUITIN-PROTEIN LIGASE RNF13-LIKE"/>
    <property type="match status" value="1"/>
</dbReference>
<dbReference type="GO" id="GO:0016020">
    <property type="term" value="C:membrane"/>
    <property type="evidence" value="ECO:0007669"/>
    <property type="project" value="UniProtKB-SubCell"/>
</dbReference>
<sequence length="225" mass="25007">MSFFSSPFPYPPPPPLLNDVGTSTTTYDTSLTPPPPSLPHSSSSSMNPSILILVITVVVSVSLCLFLHHLNCRCIRHLSSSSTTTTTTLTSSAFKSQSQSHFEPNDQLRLLPLYCLAFHAECIDTWLESNQTCLLFRLATVASESNIMKSTGAGASDSIRLEIDKQNRSKIVFDWLLRVPSRRRLGDQRESRSLEKRIGQRRQQSFMDSSVTSIDAVRAELNSSL</sequence>
<keyword evidence="6 15" id="KW-0812">Transmembrane</keyword>
<evidence type="ECO:0000256" key="10">
    <source>
        <dbReference type="ARBA" id="ARBA00022833"/>
    </source>
</evidence>
<evidence type="ECO:0000256" key="15">
    <source>
        <dbReference type="SAM" id="Phobius"/>
    </source>
</evidence>
<comment type="subcellular location">
    <subcellularLocation>
        <location evidence="2">Membrane</location>
        <topology evidence="2">Single-pass membrane protein</topology>
    </subcellularLocation>
</comment>
<feature type="transmembrane region" description="Helical" evidence="15">
    <location>
        <begin position="50"/>
        <end position="70"/>
    </location>
</feature>
<dbReference type="Proteomes" id="UP001459277">
    <property type="component" value="Unassembled WGS sequence"/>
</dbReference>
<dbReference type="GO" id="GO:0016567">
    <property type="term" value="P:protein ubiquitination"/>
    <property type="evidence" value="ECO:0007669"/>
    <property type="project" value="TreeGrafter"/>
</dbReference>
<dbReference type="AlphaFoldDB" id="A0AAW2D8L5"/>
<feature type="compositionally biased region" description="Low complexity" evidence="14">
    <location>
        <begin position="22"/>
        <end position="31"/>
    </location>
</feature>
<organism evidence="16 17">
    <name type="scientific">Lithocarpus litseifolius</name>
    <dbReference type="NCBI Taxonomy" id="425828"/>
    <lineage>
        <taxon>Eukaryota</taxon>
        <taxon>Viridiplantae</taxon>
        <taxon>Streptophyta</taxon>
        <taxon>Embryophyta</taxon>
        <taxon>Tracheophyta</taxon>
        <taxon>Spermatophyta</taxon>
        <taxon>Magnoliopsida</taxon>
        <taxon>eudicotyledons</taxon>
        <taxon>Gunneridae</taxon>
        <taxon>Pentapetalae</taxon>
        <taxon>rosids</taxon>
        <taxon>fabids</taxon>
        <taxon>Fagales</taxon>
        <taxon>Fagaceae</taxon>
        <taxon>Lithocarpus</taxon>
    </lineage>
</organism>
<keyword evidence="5" id="KW-0808">Transferase</keyword>
<comment type="catalytic activity">
    <reaction evidence="1">
        <text>S-ubiquitinyl-[E2 ubiquitin-conjugating enzyme]-L-cysteine + [acceptor protein]-L-lysine = [E2 ubiquitin-conjugating enzyme]-L-cysteine + N(6)-ubiquitinyl-[acceptor protein]-L-lysine.</text>
        <dbReference type="EC" id="2.3.2.27"/>
    </reaction>
</comment>
<dbReference type="Gene3D" id="3.30.40.10">
    <property type="entry name" value="Zinc/RING finger domain, C3HC4 (zinc finger)"/>
    <property type="match status" value="1"/>
</dbReference>
<evidence type="ECO:0000256" key="2">
    <source>
        <dbReference type="ARBA" id="ARBA00004167"/>
    </source>
</evidence>
<comment type="pathway">
    <text evidence="3">Protein modification; protein ubiquitination.</text>
</comment>
<evidence type="ECO:0000256" key="11">
    <source>
        <dbReference type="ARBA" id="ARBA00022989"/>
    </source>
</evidence>
<evidence type="ECO:0000256" key="4">
    <source>
        <dbReference type="ARBA" id="ARBA00012483"/>
    </source>
</evidence>
<comment type="caution">
    <text evidence="16">The sequence shown here is derived from an EMBL/GenBank/DDBJ whole genome shotgun (WGS) entry which is preliminary data.</text>
</comment>
<evidence type="ECO:0000256" key="6">
    <source>
        <dbReference type="ARBA" id="ARBA00022692"/>
    </source>
</evidence>
<dbReference type="InterPro" id="IPR013083">
    <property type="entry name" value="Znf_RING/FYVE/PHD"/>
</dbReference>
<accession>A0AAW2D8L5</accession>
<feature type="region of interest" description="Disordered" evidence="14">
    <location>
        <begin position="14"/>
        <end position="43"/>
    </location>
</feature>
<evidence type="ECO:0000256" key="8">
    <source>
        <dbReference type="ARBA" id="ARBA00022771"/>
    </source>
</evidence>
<keyword evidence="10" id="KW-0862">Zinc</keyword>
<dbReference type="EMBL" id="JAZDWU010000003">
    <property type="protein sequence ID" value="KAL0006937.1"/>
    <property type="molecule type" value="Genomic_DNA"/>
</dbReference>
<evidence type="ECO:0000256" key="13">
    <source>
        <dbReference type="ARBA" id="ARBA00024209"/>
    </source>
</evidence>
<evidence type="ECO:0000313" key="16">
    <source>
        <dbReference type="EMBL" id="KAL0006937.1"/>
    </source>
</evidence>
<reference evidence="16 17" key="1">
    <citation type="submission" date="2024-01" db="EMBL/GenBank/DDBJ databases">
        <title>A telomere-to-telomere, gap-free genome of sweet tea (Lithocarpus litseifolius).</title>
        <authorList>
            <person name="Zhou J."/>
        </authorList>
    </citation>
    <scope>NUCLEOTIDE SEQUENCE [LARGE SCALE GENOMIC DNA]</scope>
    <source>
        <strain evidence="16">Zhou-2022a</strain>
        <tissue evidence="16">Leaf</tissue>
    </source>
</reference>
<keyword evidence="8" id="KW-0863">Zinc-finger</keyword>
<protein>
    <recommendedName>
        <fullName evidence="4">RING-type E3 ubiquitin transferase</fullName>
        <ecNumber evidence="4">2.3.2.27</ecNumber>
    </recommendedName>
</protein>
<evidence type="ECO:0000313" key="17">
    <source>
        <dbReference type="Proteomes" id="UP001459277"/>
    </source>
</evidence>
<proteinExistence type="inferred from homology"/>
<evidence type="ECO:0000256" key="9">
    <source>
        <dbReference type="ARBA" id="ARBA00022786"/>
    </source>
</evidence>
<evidence type="ECO:0000256" key="1">
    <source>
        <dbReference type="ARBA" id="ARBA00000900"/>
    </source>
</evidence>